<dbReference type="Proteomes" id="UP000320244">
    <property type="component" value="Unassembled WGS sequence"/>
</dbReference>
<evidence type="ECO:0000259" key="3">
    <source>
        <dbReference type="PROSITE" id="PS50263"/>
    </source>
</evidence>
<evidence type="ECO:0000313" key="5">
    <source>
        <dbReference type="Proteomes" id="UP000320244"/>
    </source>
</evidence>
<dbReference type="Gene3D" id="3.60.110.10">
    <property type="entry name" value="Carbon-nitrogen hydrolase"/>
    <property type="match status" value="1"/>
</dbReference>
<dbReference type="PANTHER" id="PTHR43674:SF2">
    <property type="entry name" value="BETA-UREIDOPROPIONASE"/>
    <property type="match status" value="1"/>
</dbReference>
<dbReference type="EMBL" id="VCQV01000102">
    <property type="protein sequence ID" value="TWP32000.1"/>
    <property type="molecule type" value="Genomic_DNA"/>
</dbReference>
<dbReference type="GO" id="GO:0016811">
    <property type="term" value="F:hydrolase activity, acting on carbon-nitrogen (but not peptide) bonds, in linear amides"/>
    <property type="evidence" value="ECO:0007669"/>
    <property type="project" value="UniProtKB-ARBA"/>
</dbReference>
<evidence type="ECO:0000256" key="2">
    <source>
        <dbReference type="SAM" id="MobiDB-lite"/>
    </source>
</evidence>
<gene>
    <name evidence="4" type="ORF">FGL98_24855</name>
</gene>
<evidence type="ECO:0000313" key="4">
    <source>
        <dbReference type="EMBL" id="TWP32000.1"/>
    </source>
</evidence>
<dbReference type="OrthoDB" id="9811121at2"/>
<dbReference type="InterPro" id="IPR003010">
    <property type="entry name" value="C-N_Hydrolase"/>
</dbReference>
<dbReference type="InterPro" id="IPR036526">
    <property type="entry name" value="C-N_Hydrolase_sf"/>
</dbReference>
<dbReference type="PROSITE" id="PS50263">
    <property type="entry name" value="CN_HYDROLASE"/>
    <property type="match status" value="1"/>
</dbReference>
<name>A0A563DP71_9MICO</name>
<evidence type="ECO:0000256" key="1">
    <source>
        <dbReference type="ARBA" id="ARBA00022801"/>
    </source>
</evidence>
<feature type="region of interest" description="Disordered" evidence="2">
    <location>
        <begin position="99"/>
        <end position="201"/>
    </location>
</feature>
<keyword evidence="5" id="KW-1185">Reference proteome</keyword>
<accession>A0A563DP71</accession>
<dbReference type="Pfam" id="PF00795">
    <property type="entry name" value="CN_hydrolase"/>
    <property type="match status" value="1"/>
</dbReference>
<reference evidence="4 5" key="2">
    <citation type="submission" date="2019-08" db="EMBL/GenBank/DDBJ databases">
        <title>Jejuicoccus antrihumi gen. nov., sp. nov., a new member of the family Dermacoccaceae isolated from a cave.</title>
        <authorList>
            <person name="Schumann P."/>
            <person name="Kim I.S."/>
        </authorList>
    </citation>
    <scope>NUCLEOTIDE SEQUENCE [LARGE SCALE GENOMIC DNA]</scope>
    <source>
        <strain evidence="4 5">C5-26</strain>
    </source>
</reference>
<dbReference type="SUPFAM" id="SSF56317">
    <property type="entry name" value="Carbon-nitrogen hydrolase"/>
    <property type="match status" value="1"/>
</dbReference>
<dbReference type="AlphaFoldDB" id="A0A563DP71"/>
<keyword evidence="1" id="KW-0378">Hydrolase</keyword>
<feature type="compositionally biased region" description="Polar residues" evidence="2">
    <location>
        <begin position="190"/>
        <end position="201"/>
    </location>
</feature>
<dbReference type="PANTHER" id="PTHR43674">
    <property type="entry name" value="NITRILASE C965.09-RELATED"/>
    <property type="match status" value="1"/>
</dbReference>
<reference evidence="4 5" key="1">
    <citation type="submission" date="2019-05" db="EMBL/GenBank/DDBJ databases">
        <authorList>
            <person name="Lee S.D."/>
        </authorList>
    </citation>
    <scope>NUCLEOTIDE SEQUENCE [LARGE SCALE GENOMIC DNA]</scope>
    <source>
        <strain evidence="4 5">C5-26</strain>
    </source>
</reference>
<proteinExistence type="predicted"/>
<dbReference type="InterPro" id="IPR050345">
    <property type="entry name" value="Aliph_Amidase/BUP"/>
</dbReference>
<organism evidence="4 5">
    <name type="scientific">Leekyejoonella antrihumi</name>
    <dbReference type="NCBI Taxonomy" id="1660198"/>
    <lineage>
        <taxon>Bacteria</taxon>
        <taxon>Bacillati</taxon>
        <taxon>Actinomycetota</taxon>
        <taxon>Actinomycetes</taxon>
        <taxon>Micrococcales</taxon>
        <taxon>Dermacoccaceae</taxon>
        <taxon>Leekyejoonella</taxon>
    </lineage>
</organism>
<feature type="domain" description="CN hydrolase" evidence="3">
    <location>
        <begin position="12"/>
        <end position="201"/>
    </location>
</feature>
<feature type="compositionally biased region" description="Basic and acidic residues" evidence="2">
    <location>
        <begin position="99"/>
        <end position="110"/>
    </location>
</feature>
<sequence>MVGGGQTQVTRVDVALFQIAYGDDESLADRVGRVCEWIREVERPDLIVLPELWAHGGFASSSWTSTAELLDGATVAQLSSVARKMHTWIHAGSIIEKADEGSARGPEDRGLWNTSALLSPEGHVHRARHDASTPGRDARRPAHRGRDRQQAAPPSPRRPTATDRADHPGGAGMSPADRTAGLRAARAKGQSRQTPTRPRRD</sequence>
<comment type="caution">
    <text evidence="4">The sequence shown here is derived from an EMBL/GenBank/DDBJ whole genome shotgun (WGS) entry which is preliminary data.</text>
</comment>
<protein>
    <recommendedName>
        <fullName evidence="3">CN hydrolase domain-containing protein</fullName>
    </recommendedName>
</protein>